<keyword evidence="2" id="KW-1185">Reference proteome</keyword>
<name>A0A2S7CQL9_9XANT</name>
<dbReference type="AlphaFoldDB" id="A0A2S7CQL9"/>
<organism evidence="1 2">
    <name type="scientific">Xanthomonas pisi</name>
    <dbReference type="NCBI Taxonomy" id="56457"/>
    <lineage>
        <taxon>Bacteria</taxon>
        <taxon>Pseudomonadati</taxon>
        <taxon>Pseudomonadota</taxon>
        <taxon>Gammaproteobacteria</taxon>
        <taxon>Lysobacterales</taxon>
        <taxon>Lysobacteraceae</taxon>
        <taxon>Xanthomonas</taxon>
    </lineage>
</organism>
<sequence>MPQLVWEPVDLLSLLGVAPAVGEHEASHQYVIEQGPVRLQITIRQYDADVEILLWAVPLPEPVLKYSLLSCAGIRVVTDRGRFLEFAATTTFTGRYDGYSVIPHGLRLWVEPQITLEPFCWRA</sequence>
<dbReference type="OrthoDB" id="6912254at2"/>
<accession>A0A2S7CQL9</accession>
<reference evidence="2" key="1">
    <citation type="submission" date="2016-08" db="EMBL/GenBank/DDBJ databases">
        <authorList>
            <person name="Merda D."/>
            <person name="Briand M."/>
            <person name="Taghouti G."/>
            <person name="Carrere S."/>
            <person name="Gouzy J."/>
            <person name="Portier P."/>
            <person name="Jacques M.-A."/>
            <person name="Fischer-Le Saux M."/>
        </authorList>
    </citation>
    <scope>NUCLEOTIDE SEQUENCE [LARGE SCALE GENOMIC DNA]</scope>
    <source>
        <strain evidence="2">CFBP4643</strain>
    </source>
</reference>
<dbReference type="Proteomes" id="UP000238191">
    <property type="component" value="Unassembled WGS sequence"/>
</dbReference>
<gene>
    <name evidence="1" type="ORF">XpiCFBP4643_22855</name>
</gene>
<protein>
    <submittedName>
        <fullName evidence="1">Uncharacterized protein</fullName>
    </submittedName>
</protein>
<evidence type="ECO:0000313" key="2">
    <source>
        <dbReference type="Proteomes" id="UP000238191"/>
    </source>
</evidence>
<evidence type="ECO:0000313" key="1">
    <source>
        <dbReference type="EMBL" id="PPU63884.1"/>
    </source>
</evidence>
<comment type="caution">
    <text evidence="1">The sequence shown here is derived from an EMBL/GenBank/DDBJ whole genome shotgun (WGS) entry which is preliminary data.</text>
</comment>
<dbReference type="EMBL" id="MDEI01000039">
    <property type="protein sequence ID" value="PPU63884.1"/>
    <property type="molecule type" value="Genomic_DNA"/>
</dbReference>
<proteinExistence type="predicted"/>